<dbReference type="SUPFAM" id="SSF82895">
    <property type="entry name" value="TSP-1 type 1 repeat"/>
    <property type="match status" value="1"/>
</dbReference>
<dbReference type="Proteomes" id="UP000887581">
    <property type="component" value="Unplaced"/>
</dbReference>
<evidence type="ECO:0000313" key="2">
    <source>
        <dbReference type="Proteomes" id="UP000887581"/>
    </source>
</evidence>
<feature type="compositionally biased region" description="Basic residues" evidence="1">
    <location>
        <begin position="230"/>
        <end position="246"/>
    </location>
</feature>
<organism evidence="2 3">
    <name type="scientific">Setaria digitata</name>
    <dbReference type="NCBI Taxonomy" id="48799"/>
    <lineage>
        <taxon>Eukaryota</taxon>
        <taxon>Metazoa</taxon>
        <taxon>Ecdysozoa</taxon>
        <taxon>Nematoda</taxon>
        <taxon>Chromadorea</taxon>
        <taxon>Rhabditida</taxon>
        <taxon>Spirurina</taxon>
        <taxon>Spiruromorpha</taxon>
        <taxon>Filarioidea</taxon>
        <taxon>Setariidae</taxon>
        <taxon>Setaria</taxon>
    </lineage>
</organism>
<keyword evidence="2" id="KW-1185">Reference proteome</keyword>
<protein>
    <submittedName>
        <fullName evidence="3">Uncharacterized protein</fullName>
    </submittedName>
</protein>
<evidence type="ECO:0000256" key="1">
    <source>
        <dbReference type="SAM" id="MobiDB-lite"/>
    </source>
</evidence>
<sequence length="281" mass="32246">MMAALFTVLTDALVTKSKFHPHAVYSALRPEKEADSFTANSLIVDFSNHEWSNWSECSDSCGGCGVHNRTLKFQYVLYVTYFVSNAILRNGTHIVHVRRCNFTPCKNDKPCCEPFKLENQKCLASRYIPVTESDHSQDSINDAILAWGNIKSGEEHLATGDSEGDTFLSTSSAFTTDLKITGKTDDFPEGSGEFDGEIDHKVDNTEPSTIGKDADILYVSKKKNENWRGYGRKGYKRRKRRQRNRHPSVGLKRKEAGKNKKSQKVFDEYYEYDYYDYYYYY</sequence>
<reference evidence="3" key="1">
    <citation type="submission" date="2022-11" db="UniProtKB">
        <authorList>
            <consortium name="WormBaseParasite"/>
        </authorList>
    </citation>
    <scope>IDENTIFICATION</scope>
</reference>
<dbReference type="InterPro" id="IPR036383">
    <property type="entry name" value="TSP1_rpt_sf"/>
</dbReference>
<dbReference type="AlphaFoldDB" id="A0A915Q278"/>
<feature type="region of interest" description="Disordered" evidence="1">
    <location>
        <begin position="183"/>
        <end position="207"/>
    </location>
</feature>
<dbReference type="Gene3D" id="2.20.100.10">
    <property type="entry name" value="Thrombospondin type-1 (TSP1) repeat"/>
    <property type="match status" value="1"/>
</dbReference>
<proteinExistence type="predicted"/>
<evidence type="ECO:0000313" key="3">
    <source>
        <dbReference type="WBParaSite" id="sdigi.contig78.g3785.t1"/>
    </source>
</evidence>
<name>A0A915Q278_9BILA</name>
<accession>A0A915Q278</accession>
<feature type="region of interest" description="Disordered" evidence="1">
    <location>
        <begin position="228"/>
        <end position="257"/>
    </location>
</feature>
<dbReference type="WBParaSite" id="sdigi.contig78.g3785.t1">
    <property type="protein sequence ID" value="sdigi.contig78.g3785.t1"/>
    <property type="gene ID" value="sdigi.contig78.g3785"/>
</dbReference>